<protein>
    <submittedName>
        <fullName evidence="3">Glycosyltransferase family 9 protein</fullName>
    </submittedName>
</protein>
<keyword evidence="2" id="KW-0808">Transferase</keyword>
<evidence type="ECO:0000256" key="2">
    <source>
        <dbReference type="ARBA" id="ARBA00022679"/>
    </source>
</evidence>
<dbReference type="SUPFAM" id="SSF53756">
    <property type="entry name" value="UDP-Glycosyltransferase/glycogen phosphorylase"/>
    <property type="match status" value="1"/>
</dbReference>
<dbReference type="PANTHER" id="PTHR30160">
    <property type="entry name" value="TETRAACYLDISACCHARIDE 4'-KINASE-RELATED"/>
    <property type="match status" value="1"/>
</dbReference>
<evidence type="ECO:0000313" key="3">
    <source>
        <dbReference type="EMBL" id="MDO1450144.1"/>
    </source>
</evidence>
<dbReference type="Pfam" id="PF01075">
    <property type="entry name" value="Glyco_transf_9"/>
    <property type="match status" value="1"/>
</dbReference>
<dbReference type="EMBL" id="JAUKPO010000026">
    <property type="protein sequence ID" value="MDO1450144.1"/>
    <property type="molecule type" value="Genomic_DNA"/>
</dbReference>
<dbReference type="RefSeq" id="WP_302040947.1">
    <property type="nucleotide sequence ID" value="NZ_JAUKPO010000026.1"/>
</dbReference>
<evidence type="ECO:0000313" key="4">
    <source>
        <dbReference type="Proteomes" id="UP001168528"/>
    </source>
</evidence>
<reference evidence="3" key="1">
    <citation type="submission" date="2023-07" db="EMBL/GenBank/DDBJ databases">
        <title>The genome sequence of Rhodocytophaga aerolata KACC 12507.</title>
        <authorList>
            <person name="Zhang X."/>
        </authorList>
    </citation>
    <scope>NUCLEOTIDE SEQUENCE</scope>
    <source>
        <strain evidence="3">KACC 12507</strain>
    </source>
</reference>
<dbReference type="Proteomes" id="UP001168528">
    <property type="component" value="Unassembled WGS sequence"/>
</dbReference>
<dbReference type="InterPro" id="IPR002201">
    <property type="entry name" value="Glyco_trans_9"/>
</dbReference>
<comment type="caution">
    <text evidence="3">The sequence shown here is derived from an EMBL/GenBank/DDBJ whole genome shotgun (WGS) entry which is preliminary data.</text>
</comment>
<name>A0ABT8RFN5_9BACT</name>
<dbReference type="PANTHER" id="PTHR30160:SF1">
    <property type="entry name" value="LIPOPOLYSACCHARIDE 1,2-N-ACETYLGLUCOSAMINETRANSFERASE-RELATED"/>
    <property type="match status" value="1"/>
</dbReference>
<keyword evidence="1" id="KW-0328">Glycosyltransferase</keyword>
<dbReference type="Gene3D" id="3.40.50.2000">
    <property type="entry name" value="Glycogen Phosphorylase B"/>
    <property type="match status" value="2"/>
</dbReference>
<gene>
    <name evidence="3" type="ORF">Q0590_27940</name>
</gene>
<dbReference type="CDD" id="cd03789">
    <property type="entry name" value="GT9_LPS_heptosyltransferase"/>
    <property type="match status" value="1"/>
</dbReference>
<sequence length="404" mass="47005">MQMPKFLRKLFRNILDLRADIIKHILFVSIHLTSNQRKIEKGKNLLIVRLDGIGDYILFRNFIEEIRKNFPQYHITLLCRGMYKDLAQALDSQYIDEFIWFDRMFFFGNFRCLYATIKQIRKKHYELVFSPRYTRRKHDVGDFFVKMSSATEKIGISGISIDYAQKFAKHHYKYYTRIVEVEEKPLFEFYRNKEFFEKAFHKPLSISNPHIDVSSVSYSERLPDNFVILFPGASAAFRQWPTDKFATLATYIQTRYDLWILIAGSKADYFLAEKIIHHLKKVDTVINLCGKTTLIEFAYVLSKAKLLISNETSAPHIAAAVHTPTICISNGNHLGRFNPYPAQIFKEHITIYPPQIARSKATFDDLVSQYHDGSSLDINSISPADIIPSIDLLLTKHTDYTSIS</sequence>
<accession>A0ABT8RFN5</accession>
<keyword evidence="4" id="KW-1185">Reference proteome</keyword>
<dbReference type="InterPro" id="IPR051199">
    <property type="entry name" value="LPS_LOS_Heptosyltrfase"/>
</dbReference>
<proteinExistence type="predicted"/>
<evidence type="ECO:0000256" key="1">
    <source>
        <dbReference type="ARBA" id="ARBA00022676"/>
    </source>
</evidence>
<organism evidence="3 4">
    <name type="scientific">Rhodocytophaga aerolata</name>
    <dbReference type="NCBI Taxonomy" id="455078"/>
    <lineage>
        <taxon>Bacteria</taxon>
        <taxon>Pseudomonadati</taxon>
        <taxon>Bacteroidota</taxon>
        <taxon>Cytophagia</taxon>
        <taxon>Cytophagales</taxon>
        <taxon>Rhodocytophagaceae</taxon>
        <taxon>Rhodocytophaga</taxon>
    </lineage>
</organism>